<proteinExistence type="predicted"/>
<dbReference type="GO" id="GO:0006364">
    <property type="term" value="P:rRNA processing"/>
    <property type="evidence" value="ECO:0007669"/>
    <property type="project" value="TreeGrafter"/>
</dbReference>
<evidence type="ECO:0000256" key="3">
    <source>
        <dbReference type="ARBA" id="ARBA00022723"/>
    </source>
</evidence>
<accession>A0A4Y9RRK7</accession>
<gene>
    <name evidence="9" type="ORF">EGY25_14510</name>
</gene>
<evidence type="ECO:0000256" key="1">
    <source>
        <dbReference type="ARBA" id="ARBA00001946"/>
    </source>
</evidence>
<keyword evidence="10" id="KW-1185">Reference proteome</keyword>
<comment type="cofactor">
    <cofactor evidence="1">
        <name>Mg(2+)</name>
        <dbReference type="ChEBI" id="CHEBI:18420"/>
    </cofactor>
</comment>
<dbReference type="InterPro" id="IPR019307">
    <property type="entry name" value="RNA-bd_AU-1/RNase_E/G"/>
</dbReference>
<evidence type="ECO:0000256" key="6">
    <source>
        <dbReference type="ARBA" id="ARBA00022842"/>
    </source>
</evidence>
<dbReference type="GO" id="GO:0003723">
    <property type="term" value="F:RNA binding"/>
    <property type="evidence" value="ECO:0007669"/>
    <property type="project" value="UniProtKB-KW"/>
</dbReference>
<evidence type="ECO:0000313" key="9">
    <source>
        <dbReference type="EMBL" id="TFW10911.1"/>
    </source>
</evidence>
<dbReference type="OrthoDB" id="9804278at2"/>
<dbReference type="InterPro" id="IPR004659">
    <property type="entry name" value="RNase_E/G"/>
</dbReference>
<dbReference type="Gene3D" id="2.40.50.140">
    <property type="entry name" value="Nucleic acid-binding proteins"/>
    <property type="match status" value="1"/>
</dbReference>
<name>A0A4Y9RRK7_9CAUL</name>
<dbReference type="GO" id="GO:0005737">
    <property type="term" value="C:cytoplasm"/>
    <property type="evidence" value="ECO:0007669"/>
    <property type="project" value="TreeGrafter"/>
</dbReference>
<comment type="caution">
    <text evidence="9">The sequence shown here is derived from an EMBL/GenBank/DDBJ whole genome shotgun (WGS) entry which is preliminary data.</text>
</comment>
<dbReference type="GO" id="GO:0016787">
    <property type="term" value="F:hydrolase activity"/>
    <property type="evidence" value="ECO:0007669"/>
    <property type="project" value="UniProtKB-KW"/>
</dbReference>
<keyword evidence="2" id="KW-0540">Nuclease</keyword>
<dbReference type="GO" id="GO:0004540">
    <property type="term" value="F:RNA nuclease activity"/>
    <property type="evidence" value="ECO:0007669"/>
    <property type="project" value="InterPro"/>
</dbReference>
<sequence length="344" mass="36964">MSGAVEVFLDETPGETRGVVMRDGRYTHLLIHRENDPAQTRLGARLIGRVTEVNQGLRGAFVDIGADTAAFLPFPRNERLSQGERLEVVVTAEPRTGKGAVVRRLGPGEGTPRLLQAAPSIAEQLRELAPDEESIVGIAAIDAVIEAEEEALARSCVFGSHGIDLAIERTRALVAVDIDFASMPGRDPKQARAVANREGLRQAARLIGLRNWSGLVVIDLVGDGQDAEAQSKSARAAFAHEPQAVFGPVSRFGLLQVSLPWRRTPIEEVLLDASGRPSVQTRALSLVRHLRRQLLSDTLSPRITARCAPEEAAIASPMAARLGPRAHVQADVAVPVGRGNIEES</sequence>
<dbReference type="Proteomes" id="UP000298216">
    <property type="component" value="Unassembled WGS sequence"/>
</dbReference>
<dbReference type="EMBL" id="SPVH01000007">
    <property type="protein sequence ID" value="TFW10911.1"/>
    <property type="molecule type" value="Genomic_DNA"/>
</dbReference>
<organism evidence="9 10">
    <name type="scientific">Brevundimonas intermedia</name>
    <dbReference type="NCBI Taxonomy" id="74315"/>
    <lineage>
        <taxon>Bacteria</taxon>
        <taxon>Pseudomonadati</taxon>
        <taxon>Pseudomonadota</taxon>
        <taxon>Alphaproteobacteria</taxon>
        <taxon>Caulobacterales</taxon>
        <taxon>Caulobacteraceae</taxon>
        <taxon>Brevundimonas</taxon>
    </lineage>
</organism>
<evidence type="ECO:0000256" key="5">
    <source>
        <dbReference type="ARBA" id="ARBA00022801"/>
    </source>
</evidence>
<protein>
    <submittedName>
        <fullName evidence="9">RNA-binding protein</fullName>
    </submittedName>
</protein>
<keyword evidence="5" id="KW-0378">Hydrolase</keyword>
<dbReference type="GO" id="GO:0046872">
    <property type="term" value="F:metal ion binding"/>
    <property type="evidence" value="ECO:0007669"/>
    <property type="project" value="UniProtKB-KW"/>
</dbReference>
<dbReference type="RefSeq" id="WP_135195740.1">
    <property type="nucleotide sequence ID" value="NZ_SPVH01000007.1"/>
</dbReference>
<dbReference type="PANTHER" id="PTHR30001:SF1">
    <property type="entry name" value="RIBONUCLEASE E_G-LIKE PROTEIN, CHLOROPLASTIC"/>
    <property type="match status" value="1"/>
</dbReference>
<dbReference type="AlphaFoldDB" id="A0A4Y9RRK7"/>
<dbReference type="InterPro" id="IPR012340">
    <property type="entry name" value="NA-bd_OB-fold"/>
</dbReference>
<dbReference type="PANTHER" id="PTHR30001">
    <property type="entry name" value="RIBONUCLEASE"/>
    <property type="match status" value="1"/>
</dbReference>
<evidence type="ECO:0000313" key="10">
    <source>
        <dbReference type="Proteomes" id="UP000298216"/>
    </source>
</evidence>
<evidence type="ECO:0000256" key="4">
    <source>
        <dbReference type="ARBA" id="ARBA00022759"/>
    </source>
</evidence>
<evidence type="ECO:0000256" key="7">
    <source>
        <dbReference type="ARBA" id="ARBA00022884"/>
    </source>
</evidence>
<reference evidence="9 10" key="1">
    <citation type="submission" date="2019-03" db="EMBL/GenBank/DDBJ databases">
        <title>Draft genome of Brevundimonas sp. a heavy metal resistant soil bacteria.</title>
        <authorList>
            <person name="Soto J."/>
        </authorList>
    </citation>
    <scope>NUCLEOTIDE SEQUENCE [LARGE SCALE GENOMIC DNA]</scope>
    <source>
        <strain evidence="9 10">B-10</strain>
    </source>
</reference>
<keyword evidence="3" id="KW-0479">Metal-binding</keyword>
<keyword evidence="7" id="KW-0694">RNA-binding</keyword>
<evidence type="ECO:0000259" key="8">
    <source>
        <dbReference type="Pfam" id="PF10150"/>
    </source>
</evidence>
<dbReference type="GO" id="GO:0004519">
    <property type="term" value="F:endonuclease activity"/>
    <property type="evidence" value="ECO:0007669"/>
    <property type="project" value="UniProtKB-KW"/>
</dbReference>
<dbReference type="Pfam" id="PF10150">
    <property type="entry name" value="RNase_E_G"/>
    <property type="match status" value="1"/>
</dbReference>
<keyword evidence="6" id="KW-0460">Magnesium</keyword>
<evidence type="ECO:0000256" key="2">
    <source>
        <dbReference type="ARBA" id="ARBA00022722"/>
    </source>
</evidence>
<keyword evidence="4" id="KW-0255">Endonuclease</keyword>
<dbReference type="SUPFAM" id="SSF50249">
    <property type="entry name" value="Nucleic acid-binding proteins"/>
    <property type="match status" value="1"/>
</dbReference>
<feature type="domain" description="RNA-binding protein AU-1/Ribonuclease E/G" evidence="8">
    <location>
        <begin position="132"/>
        <end position="258"/>
    </location>
</feature>